<sequence>MQSLLVPKSITAHVVAKLQVQAACCRTARYRATHLPSISQVPLDLRRFSSSAAAARAVASDTRAPSGASAPPAEPWRCHFEHADHTPTIWTFFEKATSTWQYIIADMKTGEAIIMDTVLDYDPVSGKISTATADGLLAFVHMKGLTVTQILETHAHADHLTAAQYMKQRLGGTVPVGIGARIVQVQKAFAPIYGLDDPALFQGVFDTLFSDEQTVKVGSYEGKVMHLPGHTPDHVGYVIGKAVFTGDSIFNPDVGSARADFPGGNVHDLYFSMKRLLSLPEDYRLFVGHDYPSGRDQTCSATVEEQRESNKHVTIGTAEEEFTSWRKERDSSLGAPRLLHPSLQVNIRGGRLPPADEKGRVWFKTPILKADGLKF</sequence>
<dbReference type="SMART" id="SM00849">
    <property type="entry name" value="Lactamase_B"/>
    <property type="match status" value="1"/>
</dbReference>
<accession>A0A4R0RH90</accession>
<reference evidence="3 4" key="1">
    <citation type="submission" date="2018-11" db="EMBL/GenBank/DDBJ databases">
        <title>Genome assembly of Steccherinum ochraceum LE-BIN_3174, the white-rot fungus of the Steccherinaceae family (The Residual Polyporoid clade, Polyporales, Basidiomycota).</title>
        <authorList>
            <person name="Fedorova T.V."/>
            <person name="Glazunova O.A."/>
            <person name="Landesman E.O."/>
            <person name="Moiseenko K.V."/>
            <person name="Psurtseva N.V."/>
            <person name="Savinova O.S."/>
            <person name="Shakhova N.V."/>
            <person name="Tyazhelova T.V."/>
            <person name="Vasina D.V."/>
        </authorList>
    </citation>
    <scope>NUCLEOTIDE SEQUENCE [LARGE SCALE GENOMIC DNA]</scope>
    <source>
        <strain evidence="3 4">LE-BIN_3174</strain>
    </source>
</reference>
<gene>
    <name evidence="3" type="ORF">EIP91_004472</name>
</gene>
<dbReference type="Pfam" id="PF00753">
    <property type="entry name" value="Lactamase_B"/>
    <property type="match status" value="1"/>
</dbReference>
<dbReference type="AlphaFoldDB" id="A0A4R0RH90"/>
<dbReference type="GO" id="GO:0046872">
    <property type="term" value="F:metal ion binding"/>
    <property type="evidence" value="ECO:0007669"/>
    <property type="project" value="UniProtKB-KW"/>
</dbReference>
<proteinExistence type="predicted"/>
<dbReference type="GO" id="GO:0050313">
    <property type="term" value="F:sulfur dioxygenase activity"/>
    <property type="evidence" value="ECO:0007669"/>
    <property type="project" value="InterPro"/>
</dbReference>
<dbReference type="InterPro" id="IPR044528">
    <property type="entry name" value="POD-like_MBL-fold"/>
</dbReference>
<dbReference type="InterPro" id="IPR051682">
    <property type="entry name" value="Mito_Persulfide_Diox"/>
</dbReference>
<evidence type="ECO:0000313" key="4">
    <source>
        <dbReference type="Proteomes" id="UP000292702"/>
    </source>
</evidence>
<dbReference type="InterPro" id="IPR036866">
    <property type="entry name" value="RibonucZ/Hydroxyglut_hydro"/>
</dbReference>
<protein>
    <recommendedName>
        <fullName evidence="2">Metallo-beta-lactamase domain-containing protein</fullName>
    </recommendedName>
</protein>
<evidence type="ECO:0000313" key="3">
    <source>
        <dbReference type="EMBL" id="TCD64159.1"/>
    </source>
</evidence>
<evidence type="ECO:0000256" key="1">
    <source>
        <dbReference type="ARBA" id="ARBA00022723"/>
    </source>
</evidence>
<dbReference type="GO" id="GO:0070813">
    <property type="term" value="P:hydrogen sulfide metabolic process"/>
    <property type="evidence" value="ECO:0007669"/>
    <property type="project" value="TreeGrafter"/>
</dbReference>
<dbReference type="EMBL" id="RWJN01000252">
    <property type="protein sequence ID" value="TCD64159.1"/>
    <property type="molecule type" value="Genomic_DNA"/>
</dbReference>
<dbReference type="SUPFAM" id="SSF56281">
    <property type="entry name" value="Metallo-hydrolase/oxidoreductase"/>
    <property type="match status" value="1"/>
</dbReference>
<keyword evidence="4" id="KW-1185">Reference proteome</keyword>
<feature type="domain" description="Metallo-beta-lactamase" evidence="2">
    <location>
        <begin position="98"/>
        <end position="289"/>
    </location>
</feature>
<organism evidence="3 4">
    <name type="scientific">Steccherinum ochraceum</name>
    <dbReference type="NCBI Taxonomy" id="92696"/>
    <lineage>
        <taxon>Eukaryota</taxon>
        <taxon>Fungi</taxon>
        <taxon>Dikarya</taxon>
        <taxon>Basidiomycota</taxon>
        <taxon>Agaricomycotina</taxon>
        <taxon>Agaricomycetes</taxon>
        <taxon>Polyporales</taxon>
        <taxon>Steccherinaceae</taxon>
        <taxon>Steccherinum</taxon>
    </lineage>
</organism>
<dbReference type="InterPro" id="IPR001279">
    <property type="entry name" value="Metallo-B-lactamas"/>
</dbReference>
<dbReference type="OrthoDB" id="449487at2759"/>
<dbReference type="Proteomes" id="UP000292702">
    <property type="component" value="Unassembled WGS sequence"/>
</dbReference>
<dbReference type="STRING" id="92696.A0A4R0RH90"/>
<dbReference type="CDD" id="cd07724">
    <property type="entry name" value="POD-like_MBL-fold"/>
    <property type="match status" value="1"/>
</dbReference>
<evidence type="ECO:0000259" key="2">
    <source>
        <dbReference type="SMART" id="SM00849"/>
    </source>
</evidence>
<dbReference type="Gene3D" id="3.60.15.10">
    <property type="entry name" value="Ribonuclease Z/Hydroxyacylglutathione hydrolase-like"/>
    <property type="match status" value="1"/>
</dbReference>
<comment type="caution">
    <text evidence="3">The sequence shown here is derived from an EMBL/GenBank/DDBJ whole genome shotgun (WGS) entry which is preliminary data.</text>
</comment>
<name>A0A4R0RH90_9APHY</name>
<dbReference type="PANTHER" id="PTHR43084:SF1">
    <property type="entry name" value="PERSULFIDE DIOXYGENASE ETHE1, MITOCHONDRIAL"/>
    <property type="match status" value="1"/>
</dbReference>
<dbReference type="PANTHER" id="PTHR43084">
    <property type="entry name" value="PERSULFIDE DIOXYGENASE ETHE1"/>
    <property type="match status" value="1"/>
</dbReference>
<dbReference type="GO" id="GO:0006749">
    <property type="term" value="P:glutathione metabolic process"/>
    <property type="evidence" value="ECO:0007669"/>
    <property type="project" value="InterPro"/>
</dbReference>
<keyword evidence="1" id="KW-0479">Metal-binding</keyword>